<keyword evidence="5" id="KW-0472">Membrane</keyword>
<keyword evidence="5" id="KW-0812">Transmembrane</keyword>
<keyword evidence="1" id="KW-0929">Antimicrobial</keyword>
<evidence type="ECO:0000256" key="1">
    <source>
        <dbReference type="ARBA" id="ARBA00022529"/>
    </source>
</evidence>
<reference evidence="6" key="1">
    <citation type="journal article" date="2015" name="Nature">
        <title>Complex archaea that bridge the gap between prokaryotes and eukaryotes.</title>
        <authorList>
            <person name="Spang A."/>
            <person name="Saw J.H."/>
            <person name="Jorgensen S.L."/>
            <person name="Zaremba-Niedzwiedzka K."/>
            <person name="Martijn J."/>
            <person name="Lind A.E."/>
            <person name="van Eijk R."/>
            <person name="Schleper C."/>
            <person name="Guy L."/>
            <person name="Ettema T.J."/>
        </authorList>
    </citation>
    <scope>NUCLEOTIDE SEQUENCE</scope>
</reference>
<name>A0A0F9W021_9ZZZZ</name>
<feature type="transmembrane region" description="Helical" evidence="5">
    <location>
        <begin position="6"/>
        <end position="28"/>
    </location>
</feature>
<accession>A0A0F9W021</accession>
<dbReference type="PROSITE" id="PS51909">
    <property type="entry name" value="LYSOZYME_I"/>
    <property type="match status" value="1"/>
</dbReference>
<dbReference type="PANTHER" id="PTHR11195:SF13">
    <property type="entry name" value="INVERTEBRATE-TYPE LYSOZYME 2-RELATED"/>
    <property type="match status" value="1"/>
</dbReference>
<comment type="caution">
    <text evidence="6">The sequence shown here is derived from an EMBL/GenBank/DDBJ whole genome shotgun (WGS) entry which is preliminary data.</text>
</comment>
<sequence>MRKFEMFIIGLFLGWAATIIFLNGLGFLEREDLGFTKQHEPTFDDLLDAICQVESGGRADAVGDGGAAVGAYQIHQIYVDDVNRIMRIWSDKYQSYIDNGRLTKAVPVQIDNEDVYQFSYEDRRNEQKSRAMTSIYLNHYGTAERLGYEPTFEDYARIHNGGLYGWKKQSTEKYWLKVKERLKCVKR</sequence>
<dbReference type="GO" id="GO:0003796">
    <property type="term" value="F:lysozyme activity"/>
    <property type="evidence" value="ECO:0007669"/>
    <property type="project" value="InterPro"/>
</dbReference>
<gene>
    <name evidence="6" type="ORF">LCGC14_0421100</name>
</gene>
<keyword evidence="3" id="KW-1015">Disulfide bond</keyword>
<evidence type="ECO:0008006" key="7">
    <source>
        <dbReference type="Google" id="ProtNLM"/>
    </source>
</evidence>
<evidence type="ECO:0000256" key="5">
    <source>
        <dbReference type="SAM" id="Phobius"/>
    </source>
</evidence>
<dbReference type="InterPro" id="IPR008597">
    <property type="entry name" value="Invert_lysozyme"/>
</dbReference>
<evidence type="ECO:0000256" key="4">
    <source>
        <dbReference type="ARBA" id="ARBA00023295"/>
    </source>
</evidence>
<organism evidence="6">
    <name type="scientific">marine sediment metagenome</name>
    <dbReference type="NCBI Taxonomy" id="412755"/>
    <lineage>
        <taxon>unclassified sequences</taxon>
        <taxon>metagenomes</taxon>
        <taxon>ecological metagenomes</taxon>
    </lineage>
</organism>
<keyword evidence="4" id="KW-0326">Glycosidase</keyword>
<evidence type="ECO:0000256" key="2">
    <source>
        <dbReference type="ARBA" id="ARBA00022801"/>
    </source>
</evidence>
<keyword evidence="2" id="KW-0378">Hydrolase</keyword>
<dbReference type="Gene3D" id="1.10.530.10">
    <property type="match status" value="1"/>
</dbReference>
<dbReference type="AlphaFoldDB" id="A0A0F9W021"/>
<evidence type="ECO:0000256" key="3">
    <source>
        <dbReference type="ARBA" id="ARBA00023157"/>
    </source>
</evidence>
<keyword evidence="5" id="KW-1133">Transmembrane helix</keyword>
<dbReference type="EMBL" id="LAZR01000384">
    <property type="protein sequence ID" value="KKN71388.1"/>
    <property type="molecule type" value="Genomic_DNA"/>
</dbReference>
<protein>
    <recommendedName>
        <fullName evidence="7">Transglycosylase SLT domain-containing protein</fullName>
    </recommendedName>
</protein>
<evidence type="ECO:0000313" key="6">
    <source>
        <dbReference type="EMBL" id="KKN71388.1"/>
    </source>
</evidence>
<dbReference type="PANTHER" id="PTHR11195">
    <property type="entry name" value="DESTABILASE-RELATED"/>
    <property type="match status" value="1"/>
</dbReference>
<proteinExistence type="predicted"/>